<dbReference type="GO" id="GO:0005507">
    <property type="term" value="F:copper ion binding"/>
    <property type="evidence" value="ECO:0007669"/>
    <property type="project" value="InterPro"/>
</dbReference>
<organism evidence="3 4">
    <name type="scientific">Quercus suber</name>
    <name type="common">Cork oak</name>
    <dbReference type="NCBI Taxonomy" id="58331"/>
    <lineage>
        <taxon>Eukaryota</taxon>
        <taxon>Viridiplantae</taxon>
        <taxon>Streptophyta</taxon>
        <taxon>Embryophyta</taxon>
        <taxon>Tracheophyta</taxon>
        <taxon>Spermatophyta</taxon>
        <taxon>Magnoliopsida</taxon>
        <taxon>eudicotyledons</taxon>
        <taxon>Gunneridae</taxon>
        <taxon>Pentapetalae</taxon>
        <taxon>rosids</taxon>
        <taxon>fabids</taxon>
        <taxon>Fagales</taxon>
        <taxon>Fagaceae</taxon>
        <taxon>Quercus</taxon>
    </lineage>
</organism>
<dbReference type="Pfam" id="PF07732">
    <property type="entry name" value="Cu-oxidase_3"/>
    <property type="match status" value="1"/>
</dbReference>
<dbReference type="Proteomes" id="UP000237347">
    <property type="component" value="Unassembled WGS sequence"/>
</dbReference>
<keyword evidence="4" id="KW-1185">Reference proteome</keyword>
<dbReference type="AlphaFoldDB" id="A0AAW0LUE5"/>
<reference evidence="3 4" key="1">
    <citation type="journal article" date="2018" name="Sci. Data">
        <title>The draft genome sequence of cork oak.</title>
        <authorList>
            <person name="Ramos A.M."/>
            <person name="Usie A."/>
            <person name="Barbosa P."/>
            <person name="Barros P.M."/>
            <person name="Capote T."/>
            <person name="Chaves I."/>
            <person name="Simoes F."/>
            <person name="Abreu I."/>
            <person name="Carrasquinho I."/>
            <person name="Faro C."/>
            <person name="Guimaraes J.B."/>
            <person name="Mendonca D."/>
            <person name="Nobrega F."/>
            <person name="Rodrigues L."/>
            <person name="Saibo N.J.M."/>
            <person name="Varela M.C."/>
            <person name="Egas C."/>
            <person name="Matos J."/>
            <person name="Miguel C.M."/>
            <person name="Oliveira M.M."/>
            <person name="Ricardo C.P."/>
            <person name="Goncalves S."/>
        </authorList>
    </citation>
    <scope>NUCLEOTIDE SEQUENCE [LARGE SCALE GENOMIC DNA]</scope>
    <source>
        <strain evidence="4">cv. HL8</strain>
    </source>
</reference>
<dbReference type="PANTHER" id="PTHR11709">
    <property type="entry name" value="MULTI-COPPER OXIDASE"/>
    <property type="match status" value="1"/>
</dbReference>
<dbReference type="InterPro" id="IPR045087">
    <property type="entry name" value="Cu-oxidase_fam"/>
</dbReference>
<evidence type="ECO:0000256" key="1">
    <source>
        <dbReference type="ARBA" id="ARBA00010609"/>
    </source>
</evidence>
<sequence>MLTVNGSFPGLMIHAHKGDTVHEIKQPRNSWFDGPVYITQCPIPAVTNFTHQILLSSEEETL</sequence>
<dbReference type="EMBL" id="PKMF04000047">
    <property type="protein sequence ID" value="KAK7855242.1"/>
    <property type="molecule type" value="Genomic_DNA"/>
</dbReference>
<dbReference type="InterPro" id="IPR008972">
    <property type="entry name" value="Cupredoxin"/>
</dbReference>
<accession>A0AAW0LUE5</accession>
<evidence type="ECO:0000259" key="2">
    <source>
        <dbReference type="Pfam" id="PF07732"/>
    </source>
</evidence>
<evidence type="ECO:0000313" key="4">
    <source>
        <dbReference type="Proteomes" id="UP000237347"/>
    </source>
</evidence>
<dbReference type="InterPro" id="IPR011707">
    <property type="entry name" value="Cu-oxidase-like_N"/>
</dbReference>
<comment type="similarity">
    <text evidence="1">Belongs to the multicopper oxidase family.</text>
</comment>
<dbReference type="GO" id="GO:0016491">
    <property type="term" value="F:oxidoreductase activity"/>
    <property type="evidence" value="ECO:0007669"/>
    <property type="project" value="TreeGrafter"/>
</dbReference>
<comment type="caution">
    <text evidence="3">The sequence shown here is derived from an EMBL/GenBank/DDBJ whole genome shotgun (WGS) entry which is preliminary data.</text>
</comment>
<feature type="domain" description="Plastocyanin-like" evidence="2">
    <location>
        <begin position="17"/>
        <end position="61"/>
    </location>
</feature>
<proteinExistence type="inferred from homology"/>
<protein>
    <submittedName>
        <fullName evidence="3">Laccase-15</fullName>
    </submittedName>
</protein>
<dbReference type="PANTHER" id="PTHR11709:SF349">
    <property type="entry name" value="LACCASE"/>
    <property type="match status" value="1"/>
</dbReference>
<dbReference type="SUPFAM" id="SSF49503">
    <property type="entry name" value="Cupredoxins"/>
    <property type="match status" value="1"/>
</dbReference>
<name>A0AAW0LUE5_QUESU</name>
<gene>
    <name evidence="3" type="primary">TT10_0</name>
    <name evidence="3" type="ORF">CFP56_028795</name>
</gene>
<evidence type="ECO:0000313" key="3">
    <source>
        <dbReference type="EMBL" id="KAK7855242.1"/>
    </source>
</evidence>